<sequence length="375" mass="41739">MSEVIAKTLSEKQQRQSLSGPKKGTNKTVRNVLAKPYVGFWPLVDSQSESEMIGVLESFLPAACKVVSADDRKLLRGMQGKKMKESRDKLTQEIWKRNPGSRELRNYLALGVNDVSRGLEENTLASILISNEADPPILTRHLVTLAATRNVPHLVLQNLKATTKKCLDFSTLALGFKKTVADEVKNHFHPAHLKIESAFRMLARSSIVDAVPDNCNFVQEKNPSKTKQSTPAKKPYEIYLTRSSKKYRAFIPEKGLQKESNSAWSPYISLSTHSESAPVGRVTKEILGSTTLSETRSFLQKVRCAKEQSAQAMDCGSYVSLDPEIAVKGEEADVKVLEPVSQGKTVKRYFTSLAPLKIKRIQGNPMKPKKKQKGK</sequence>
<name>A0A6J1T3Y0_FRAOC</name>
<keyword evidence="2" id="KW-1185">Reference proteome</keyword>
<dbReference type="PANTHER" id="PTHR46948">
    <property type="entry name" value="RIBONUCLEASE P PROTEIN SUBUNIT P38"/>
    <property type="match status" value="1"/>
</dbReference>
<dbReference type="OrthoDB" id="20109at2759"/>
<dbReference type="KEGG" id="foc:113213229"/>
<dbReference type="SUPFAM" id="SSF55315">
    <property type="entry name" value="L30e-like"/>
    <property type="match status" value="1"/>
</dbReference>
<dbReference type="GO" id="GO:0033204">
    <property type="term" value="F:ribonuclease P RNA binding"/>
    <property type="evidence" value="ECO:0007669"/>
    <property type="project" value="TreeGrafter"/>
</dbReference>
<dbReference type="PANTHER" id="PTHR46948:SF1">
    <property type="entry name" value="RIBONUCLEASE P PROTEIN SUBUNIT P38"/>
    <property type="match status" value="1"/>
</dbReference>
<proteinExistence type="predicted"/>
<dbReference type="Gene3D" id="3.30.1330.30">
    <property type="match status" value="1"/>
</dbReference>
<evidence type="ECO:0000256" key="1">
    <source>
        <dbReference type="SAM" id="MobiDB-lite"/>
    </source>
</evidence>
<protein>
    <submittedName>
        <fullName evidence="3">Uncharacterized protein LOC113213229</fullName>
    </submittedName>
</protein>
<dbReference type="GO" id="GO:0000172">
    <property type="term" value="C:ribonuclease MRP complex"/>
    <property type="evidence" value="ECO:0007669"/>
    <property type="project" value="InterPro"/>
</dbReference>
<evidence type="ECO:0000313" key="2">
    <source>
        <dbReference type="Proteomes" id="UP000504606"/>
    </source>
</evidence>
<dbReference type="Proteomes" id="UP000504606">
    <property type="component" value="Unplaced"/>
</dbReference>
<dbReference type="AlphaFoldDB" id="A0A6J1T3Y0"/>
<dbReference type="GO" id="GO:0004526">
    <property type="term" value="F:ribonuclease P activity"/>
    <property type="evidence" value="ECO:0007669"/>
    <property type="project" value="TreeGrafter"/>
</dbReference>
<dbReference type="RefSeq" id="XP_026288003.1">
    <property type="nucleotide sequence ID" value="XM_026432218.2"/>
</dbReference>
<gene>
    <name evidence="3" type="primary">LOC113213229</name>
</gene>
<dbReference type="GeneID" id="113213229"/>
<dbReference type="InterPro" id="IPR029064">
    <property type="entry name" value="Ribosomal_eL30-like_sf"/>
</dbReference>
<reference evidence="3" key="1">
    <citation type="submission" date="2025-08" db="UniProtKB">
        <authorList>
            <consortium name="RefSeq"/>
        </authorList>
    </citation>
    <scope>IDENTIFICATION</scope>
    <source>
        <tissue evidence="3">Whole organism</tissue>
    </source>
</reference>
<evidence type="ECO:0000313" key="3">
    <source>
        <dbReference type="RefSeq" id="XP_026288003.1"/>
    </source>
</evidence>
<feature type="region of interest" description="Disordered" evidence="1">
    <location>
        <begin position="1"/>
        <end position="26"/>
    </location>
</feature>
<dbReference type="GO" id="GO:0005655">
    <property type="term" value="C:nucleolar ribonuclease P complex"/>
    <property type="evidence" value="ECO:0007669"/>
    <property type="project" value="InterPro"/>
</dbReference>
<accession>A0A6J1T3Y0</accession>
<dbReference type="GO" id="GO:0001682">
    <property type="term" value="P:tRNA 5'-leader removal"/>
    <property type="evidence" value="ECO:0007669"/>
    <property type="project" value="InterPro"/>
</dbReference>
<organism evidence="2 3">
    <name type="scientific">Frankliniella occidentalis</name>
    <name type="common">Western flower thrips</name>
    <name type="synonym">Euthrips occidentalis</name>
    <dbReference type="NCBI Taxonomy" id="133901"/>
    <lineage>
        <taxon>Eukaryota</taxon>
        <taxon>Metazoa</taxon>
        <taxon>Ecdysozoa</taxon>
        <taxon>Arthropoda</taxon>
        <taxon>Hexapoda</taxon>
        <taxon>Insecta</taxon>
        <taxon>Pterygota</taxon>
        <taxon>Neoptera</taxon>
        <taxon>Paraneoptera</taxon>
        <taxon>Thysanoptera</taxon>
        <taxon>Terebrantia</taxon>
        <taxon>Thripoidea</taxon>
        <taxon>Thripidae</taxon>
        <taxon>Frankliniella</taxon>
    </lineage>
</organism>
<dbReference type="GO" id="GO:0001650">
    <property type="term" value="C:fibrillar center"/>
    <property type="evidence" value="ECO:0007669"/>
    <property type="project" value="TreeGrafter"/>
</dbReference>
<dbReference type="InterPro" id="IPR042848">
    <property type="entry name" value="Rpp38"/>
</dbReference>